<keyword evidence="1" id="KW-0560">Oxidoreductase</keyword>
<organism evidence="1 2">
    <name type="scientific">Yoonia rhodophyticola</name>
    <dbReference type="NCBI Taxonomy" id="3137370"/>
    <lineage>
        <taxon>Bacteria</taxon>
        <taxon>Pseudomonadati</taxon>
        <taxon>Pseudomonadota</taxon>
        <taxon>Alphaproteobacteria</taxon>
        <taxon>Rhodobacterales</taxon>
        <taxon>Paracoccaceae</taxon>
        <taxon>Yoonia</taxon>
    </lineage>
</organism>
<proteinExistence type="predicted"/>
<evidence type="ECO:0000313" key="1">
    <source>
        <dbReference type="EMBL" id="WZU68096.1"/>
    </source>
</evidence>
<dbReference type="NCBIfam" id="NF045923">
    <property type="entry name" value="SpheroidMoxCrtARhod"/>
    <property type="match status" value="1"/>
</dbReference>
<protein>
    <submittedName>
        <fullName evidence="1">Spheroidene monooxygenase</fullName>
        <ecNumber evidence="1">1.14.15.9</ecNumber>
    </submittedName>
</protein>
<gene>
    <name evidence="1" type="primary">crtA</name>
    <name evidence="1" type="ORF">AABB31_03925</name>
</gene>
<dbReference type="KEGG" id="yrh:AABB31_03925"/>
<dbReference type="InterPro" id="IPR049574">
    <property type="entry name" value="CrtA-like"/>
</dbReference>
<accession>A0AAN0MGY8</accession>
<keyword evidence="1" id="KW-0503">Monooxygenase</keyword>
<dbReference type="CDD" id="cd21650">
    <property type="entry name" value="CrtA-like"/>
    <property type="match status" value="1"/>
</dbReference>
<keyword evidence="2" id="KW-1185">Reference proteome</keyword>
<sequence>MTQIVTLSFFRFSGFSARAWALMMMGAGRLPLSRTPDIGFWKLCGSGTGYGFSPTLNPSVIAILAVWPDASTAQDRIENAPIFARYRKRAVETWSVLLTPTSVRGEWDGQVPFTQQADQATGPMAALTRAAIRRKIIPRFWRQVPDISRMIGTDADVAFKIGIGELPLIDQITFSIWPTKSAMDAFARTGPHGDAIKAVRAGDWFKEELFARFAVHSDSGTWNGTSPLKNLEAA</sequence>
<name>A0AAN0MGY8_9RHOB</name>
<reference evidence="1 2" key="2">
    <citation type="submission" date="2024-08" db="EMBL/GenBank/DDBJ databases">
        <title>Phylogenomic analyses of a clade within the roseobacter group suggest taxonomic reassignments of species of the genera Aestuariivita, Citreicella, Loktanella, Nautella, Pelagibaca, Ruegeria, Thalassobius, Thiobacimonas and Tropicibacter, and the proposal o.</title>
        <authorList>
            <person name="Jeon C.O."/>
        </authorList>
    </citation>
    <scope>NUCLEOTIDE SEQUENCE [LARGE SCALE GENOMIC DNA]</scope>
    <source>
        <strain evidence="1 2">SS1-5</strain>
    </source>
</reference>
<dbReference type="GO" id="GO:0043823">
    <property type="term" value="F:spheroidene monooxygenase activity"/>
    <property type="evidence" value="ECO:0007669"/>
    <property type="project" value="UniProtKB-EC"/>
</dbReference>
<evidence type="ECO:0000313" key="2">
    <source>
        <dbReference type="Proteomes" id="UP001470809"/>
    </source>
</evidence>
<dbReference type="Proteomes" id="UP001470809">
    <property type="component" value="Chromosome"/>
</dbReference>
<dbReference type="RefSeq" id="WP_342077389.1">
    <property type="nucleotide sequence ID" value="NZ_CP151767.2"/>
</dbReference>
<dbReference type="AlphaFoldDB" id="A0AAN0MGY8"/>
<reference evidence="2" key="1">
    <citation type="submission" date="2024-04" db="EMBL/GenBank/DDBJ databases">
        <title>Phylogenomic analyses of a clade within the roseobacter group suggest taxonomic reassignments of species of the genera Aestuariivita, Citreicella, Loktanella, Nautella, Pelagibaca, Ruegeria, Thalassobius, Thiobacimonas and Tropicibacter, and the proposal o.</title>
        <authorList>
            <person name="Jeon C.O."/>
        </authorList>
    </citation>
    <scope>NUCLEOTIDE SEQUENCE [LARGE SCALE GENOMIC DNA]</scope>
    <source>
        <strain evidence="2">SS1-5</strain>
    </source>
</reference>
<dbReference type="EMBL" id="CP151767">
    <property type="protein sequence ID" value="WZU68096.1"/>
    <property type="molecule type" value="Genomic_DNA"/>
</dbReference>
<dbReference type="EC" id="1.14.15.9" evidence="1"/>